<dbReference type="GO" id="GO:0005737">
    <property type="term" value="C:cytoplasm"/>
    <property type="evidence" value="ECO:0007669"/>
    <property type="project" value="TreeGrafter"/>
</dbReference>
<evidence type="ECO:0000256" key="1">
    <source>
        <dbReference type="ARBA" id="ARBA00006062"/>
    </source>
</evidence>
<name>A0A2L2Y339_PARTP</name>
<feature type="compositionally biased region" description="Basic residues" evidence="2">
    <location>
        <begin position="14"/>
        <end position="23"/>
    </location>
</feature>
<feature type="compositionally biased region" description="Basic and acidic residues" evidence="2">
    <location>
        <begin position="146"/>
        <end position="158"/>
    </location>
</feature>
<dbReference type="InterPro" id="IPR026806">
    <property type="entry name" value="CDV3"/>
</dbReference>
<dbReference type="OrthoDB" id="6288097at2759"/>
<protein>
    <submittedName>
        <fullName evidence="3">Protein CDV3-like protein</fullName>
    </submittedName>
</protein>
<dbReference type="EMBL" id="IAAA01003949">
    <property type="protein sequence ID" value="LAA01720.1"/>
    <property type="molecule type" value="mRNA"/>
</dbReference>
<evidence type="ECO:0000256" key="2">
    <source>
        <dbReference type="SAM" id="MobiDB-lite"/>
    </source>
</evidence>
<comment type="similarity">
    <text evidence="1">Belongs to the CDV3 family.</text>
</comment>
<dbReference type="OMA" id="TSGPWNK"/>
<dbReference type="GeneID" id="107455740"/>
<reference evidence="3" key="1">
    <citation type="journal article" date="2016" name="Mol. Ecol. Resour.">
        <title>Evaluation of the impact of RNA preservation methods of spiders for de novo transcriptome assembly.</title>
        <authorList>
            <person name="Kono N."/>
            <person name="Nakamura H."/>
            <person name="Ito Y."/>
            <person name="Tomita M."/>
            <person name="Arakawa K."/>
        </authorList>
    </citation>
    <scope>NUCLEOTIDE SEQUENCE</scope>
    <source>
        <tissue evidence="3">Whole body</tissue>
    </source>
</reference>
<dbReference type="KEGG" id="ptep:107455740"/>
<sequence length="255" mass="28492">MSDSTLDDFFAKKDRSKKGKAKSKYTTSDTIAKKLEEGGKKPDVVMKKDVKEKIPLSSSNPSIAIPSITNEQEDDEWKNIEEKEADYSGLRIQALSISEKEKEEEQLKEQLLSEQNGESRKESDGQSGPWKVVQTPVSEIEEEEEIPSKEEPEVKEETTPASKPVGTYRPPALRNAPASTPTSGGGRRHPKNAPQISSELHFPSLSSAVDSNKWKLGESDRSFQSVKHGVRSKDNTQRELKLDLENKFSALHQNE</sequence>
<feature type="compositionally biased region" description="Polar residues" evidence="2">
    <location>
        <begin position="194"/>
        <end position="210"/>
    </location>
</feature>
<dbReference type="RefSeq" id="XP_015928904.1">
    <property type="nucleotide sequence ID" value="XM_016073418.3"/>
</dbReference>
<feature type="region of interest" description="Disordered" evidence="2">
    <location>
        <begin position="52"/>
        <end position="76"/>
    </location>
</feature>
<dbReference type="AlphaFoldDB" id="A0A2L2Y339"/>
<accession>A0A2L2Y339</accession>
<dbReference type="Pfam" id="PF15359">
    <property type="entry name" value="CDV3"/>
    <property type="match status" value="1"/>
</dbReference>
<feature type="compositionally biased region" description="Basic and acidic residues" evidence="2">
    <location>
        <begin position="212"/>
        <end position="221"/>
    </location>
</feature>
<organism evidence="3">
    <name type="scientific">Parasteatoda tepidariorum</name>
    <name type="common">Common house spider</name>
    <name type="synonym">Achaearanea tepidariorum</name>
    <dbReference type="NCBI Taxonomy" id="114398"/>
    <lineage>
        <taxon>Eukaryota</taxon>
        <taxon>Metazoa</taxon>
        <taxon>Ecdysozoa</taxon>
        <taxon>Arthropoda</taxon>
        <taxon>Chelicerata</taxon>
        <taxon>Arachnida</taxon>
        <taxon>Araneae</taxon>
        <taxon>Araneomorphae</taxon>
        <taxon>Entelegynae</taxon>
        <taxon>Araneoidea</taxon>
        <taxon>Theridiidae</taxon>
        <taxon>Parasteatoda</taxon>
    </lineage>
</organism>
<feature type="compositionally biased region" description="Low complexity" evidence="2">
    <location>
        <begin position="55"/>
        <end position="68"/>
    </location>
</feature>
<dbReference type="PANTHER" id="PTHR16284:SF13">
    <property type="entry name" value="PROTEIN CDV3 HOMOLOG"/>
    <property type="match status" value="1"/>
</dbReference>
<feature type="region of interest" description="Disordered" evidence="2">
    <location>
        <begin position="100"/>
        <end position="238"/>
    </location>
</feature>
<proteinExistence type="evidence at transcript level"/>
<feature type="region of interest" description="Disordered" evidence="2">
    <location>
        <begin position="1"/>
        <end position="26"/>
    </location>
</feature>
<evidence type="ECO:0000313" key="3">
    <source>
        <dbReference type="EMBL" id="LAA01720.1"/>
    </source>
</evidence>
<dbReference type="PANTHER" id="PTHR16284">
    <property type="entry name" value="PROTEIN CDV3 HOMOLOG"/>
    <property type="match status" value="1"/>
</dbReference>